<dbReference type="STRING" id="1348853.LK12_12125"/>
<gene>
    <name evidence="1" type="ORF">LK12_12125</name>
</gene>
<evidence type="ECO:0000313" key="1">
    <source>
        <dbReference type="EMBL" id="KHK91558.1"/>
    </source>
</evidence>
<dbReference type="Proteomes" id="UP000031057">
    <property type="component" value="Unassembled WGS sequence"/>
</dbReference>
<sequence length="66" mass="7462">MDTIRHCREKIEEAKAKATSAQNDEAAEFYVQLARLYELELAAHLRRMPPPKRDQALALARGAIAL</sequence>
<proteinExistence type="predicted"/>
<reference evidence="1 2" key="1">
    <citation type="submission" date="2014-10" db="EMBL/GenBank/DDBJ databases">
        <title>Genome sequence of Novosphingobium malaysiense MUSC 273(T).</title>
        <authorList>
            <person name="Lee L.-H."/>
        </authorList>
    </citation>
    <scope>NUCLEOTIDE SEQUENCE [LARGE SCALE GENOMIC DNA]</scope>
    <source>
        <strain evidence="1 2">MUSC 273</strain>
    </source>
</reference>
<accession>A0A0B1ZQN4</accession>
<evidence type="ECO:0000313" key="2">
    <source>
        <dbReference type="Proteomes" id="UP000031057"/>
    </source>
</evidence>
<dbReference type="EMBL" id="JTDI01000003">
    <property type="protein sequence ID" value="KHK91558.1"/>
    <property type="molecule type" value="Genomic_DNA"/>
</dbReference>
<dbReference type="AlphaFoldDB" id="A0A0B1ZQN4"/>
<protein>
    <submittedName>
        <fullName evidence="1">Uncharacterized protein</fullName>
    </submittedName>
</protein>
<name>A0A0B1ZQN4_9SPHN</name>
<organism evidence="1 2">
    <name type="scientific">Novosphingobium malaysiense</name>
    <dbReference type="NCBI Taxonomy" id="1348853"/>
    <lineage>
        <taxon>Bacteria</taxon>
        <taxon>Pseudomonadati</taxon>
        <taxon>Pseudomonadota</taxon>
        <taxon>Alphaproteobacteria</taxon>
        <taxon>Sphingomonadales</taxon>
        <taxon>Sphingomonadaceae</taxon>
        <taxon>Novosphingobium</taxon>
    </lineage>
</organism>
<comment type="caution">
    <text evidence="1">The sequence shown here is derived from an EMBL/GenBank/DDBJ whole genome shotgun (WGS) entry which is preliminary data.</text>
</comment>
<keyword evidence="2" id="KW-1185">Reference proteome</keyword>